<gene>
    <name evidence="2" type="ORF">CYJ57_07420</name>
</gene>
<dbReference type="Proteomes" id="UP000234384">
    <property type="component" value="Unassembled WGS sequence"/>
</dbReference>
<name>A0A2I1JW14_9LACT</name>
<comment type="caution">
    <text evidence="2">The sequence shown here is derived from an EMBL/GenBank/DDBJ whole genome shotgun (WGS) entry which is preliminary data.</text>
</comment>
<dbReference type="AlphaFoldDB" id="A0A2I1JW14"/>
<evidence type="ECO:0008006" key="4">
    <source>
        <dbReference type="Google" id="ProtNLM"/>
    </source>
</evidence>
<feature type="transmembrane region" description="Helical" evidence="1">
    <location>
        <begin position="61"/>
        <end position="81"/>
    </location>
</feature>
<proteinExistence type="predicted"/>
<protein>
    <recommendedName>
        <fullName evidence="4">Zinc-ribbon domain-containing protein</fullName>
    </recommendedName>
</protein>
<reference evidence="2 3" key="1">
    <citation type="submission" date="2017-12" db="EMBL/GenBank/DDBJ databases">
        <title>Phylogenetic diversity of female urinary microbiome.</title>
        <authorList>
            <person name="Thomas-White K."/>
            <person name="Wolfe A.J."/>
        </authorList>
    </citation>
    <scope>NUCLEOTIDE SEQUENCE [LARGE SCALE GENOMIC DNA]</scope>
    <source>
        <strain evidence="2 3">UMB0898</strain>
    </source>
</reference>
<organism evidence="2 3">
    <name type="scientific">Falseniella ignava</name>
    <dbReference type="NCBI Taxonomy" id="137730"/>
    <lineage>
        <taxon>Bacteria</taxon>
        <taxon>Bacillati</taxon>
        <taxon>Bacillota</taxon>
        <taxon>Bacilli</taxon>
        <taxon>Lactobacillales</taxon>
        <taxon>Aerococcaceae</taxon>
        <taxon>Falseniella</taxon>
    </lineage>
</organism>
<evidence type="ECO:0000256" key="1">
    <source>
        <dbReference type="SAM" id="Phobius"/>
    </source>
</evidence>
<evidence type="ECO:0000313" key="3">
    <source>
        <dbReference type="Proteomes" id="UP000234384"/>
    </source>
</evidence>
<keyword evidence="1" id="KW-0812">Transmembrane</keyword>
<dbReference type="EMBL" id="PKHE01000027">
    <property type="protein sequence ID" value="PKY87523.1"/>
    <property type="molecule type" value="Genomic_DNA"/>
</dbReference>
<accession>A0A2I1JW14</accession>
<evidence type="ECO:0000313" key="2">
    <source>
        <dbReference type="EMBL" id="PKY87523.1"/>
    </source>
</evidence>
<keyword evidence="1" id="KW-1133">Transmembrane helix</keyword>
<keyword evidence="1" id="KW-0472">Membrane</keyword>
<sequence>MFCEQCGEKCSPNDIFCGACGHRLVQNSQIEIQSEMPVNQMSTEPLQTTKSSKTSFSFRDMLFGLALSCLFVISFLFYLLLYSRDNFLEFH</sequence>